<evidence type="ECO:0000313" key="1">
    <source>
        <dbReference type="EMBL" id="TXL72717.1"/>
    </source>
</evidence>
<reference evidence="1 2" key="1">
    <citation type="submission" date="2019-06" db="EMBL/GenBank/DDBJ databases">
        <title>New taxonomy in bacterial strain CC-CFT640, isolated from vineyard.</title>
        <authorList>
            <person name="Lin S.-Y."/>
            <person name="Tsai C.-F."/>
            <person name="Young C.-C."/>
        </authorList>
    </citation>
    <scope>NUCLEOTIDE SEQUENCE [LARGE SCALE GENOMIC DNA]</scope>
    <source>
        <strain evidence="1 2">CC-CFT640</strain>
    </source>
</reference>
<dbReference type="EMBL" id="VDUZ01000031">
    <property type="protein sequence ID" value="TXL72717.1"/>
    <property type="molecule type" value="Genomic_DNA"/>
</dbReference>
<evidence type="ECO:0000313" key="2">
    <source>
        <dbReference type="Proteomes" id="UP000321638"/>
    </source>
</evidence>
<dbReference type="OrthoDB" id="9833777at2"/>
<comment type="caution">
    <text evidence="1">The sequence shown here is derived from an EMBL/GenBank/DDBJ whole genome shotgun (WGS) entry which is preliminary data.</text>
</comment>
<dbReference type="RefSeq" id="WP_147849615.1">
    <property type="nucleotide sequence ID" value="NZ_VDUZ01000031.1"/>
</dbReference>
<name>A0A5C8PGS6_9HYPH</name>
<gene>
    <name evidence="1" type="ORF">FHP25_24520</name>
</gene>
<proteinExistence type="predicted"/>
<dbReference type="AlphaFoldDB" id="A0A5C8PGS6"/>
<organism evidence="1 2">
    <name type="scientific">Vineibacter terrae</name>
    <dbReference type="NCBI Taxonomy" id="2586908"/>
    <lineage>
        <taxon>Bacteria</taxon>
        <taxon>Pseudomonadati</taxon>
        <taxon>Pseudomonadota</taxon>
        <taxon>Alphaproteobacteria</taxon>
        <taxon>Hyphomicrobiales</taxon>
        <taxon>Vineibacter</taxon>
    </lineage>
</organism>
<keyword evidence="2" id="KW-1185">Reference proteome</keyword>
<dbReference type="Proteomes" id="UP000321638">
    <property type="component" value="Unassembled WGS sequence"/>
</dbReference>
<protein>
    <submittedName>
        <fullName evidence="1">Uncharacterized protein</fullName>
    </submittedName>
</protein>
<sequence length="172" mass="18649">MRGARLVGRGWALAGVAIALVPVVAAAQIPDPRRERLQPVEQWVGVSANEPPPETVAGAAAGRLWDLPALRQAATEAMGTALAREALKPAGPETPVVREGAMLRWSWCRRGDCAGFGYAFVVDPRRGDLFVCRNAEGGRQGWMGNDPRMHIPIRGRNCDDANVSEFIRLNSR</sequence>
<accession>A0A5C8PGS6</accession>